<name>A0ABS8D339_9NEIS</name>
<keyword evidence="3 6" id="KW-0812">Transmembrane</keyword>
<dbReference type="PANTHER" id="PTHR32322">
    <property type="entry name" value="INNER MEMBRANE TRANSPORTER"/>
    <property type="match status" value="1"/>
</dbReference>
<comment type="caution">
    <text evidence="8">The sequence shown here is derived from an EMBL/GenBank/DDBJ whole genome shotgun (WGS) entry which is preliminary data.</text>
</comment>
<feature type="transmembrane region" description="Helical" evidence="6">
    <location>
        <begin position="42"/>
        <end position="63"/>
    </location>
</feature>
<evidence type="ECO:0000256" key="2">
    <source>
        <dbReference type="ARBA" id="ARBA00022475"/>
    </source>
</evidence>
<proteinExistence type="predicted"/>
<evidence type="ECO:0000256" key="1">
    <source>
        <dbReference type="ARBA" id="ARBA00004651"/>
    </source>
</evidence>
<feature type="domain" description="EamA" evidence="7">
    <location>
        <begin position="158"/>
        <end position="292"/>
    </location>
</feature>
<comment type="subcellular location">
    <subcellularLocation>
        <location evidence="1">Cell membrane</location>
        <topology evidence="1">Multi-pass membrane protein</topology>
    </subcellularLocation>
</comment>
<evidence type="ECO:0000313" key="8">
    <source>
        <dbReference type="EMBL" id="MCB6182601.1"/>
    </source>
</evidence>
<dbReference type="InterPro" id="IPR037185">
    <property type="entry name" value="EmrE-like"/>
</dbReference>
<protein>
    <submittedName>
        <fullName evidence="8">DMT family transporter</fullName>
    </submittedName>
</protein>
<feature type="transmembrane region" description="Helical" evidence="6">
    <location>
        <begin position="220"/>
        <end position="240"/>
    </location>
</feature>
<feature type="transmembrane region" description="Helical" evidence="6">
    <location>
        <begin position="252"/>
        <end position="270"/>
    </location>
</feature>
<keyword evidence="9" id="KW-1185">Reference proteome</keyword>
<accession>A0ABS8D339</accession>
<feature type="transmembrane region" description="Helical" evidence="6">
    <location>
        <begin position="75"/>
        <end position="96"/>
    </location>
</feature>
<keyword evidence="5 6" id="KW-0472">Membrane</keyword>
<evidence type="ECO:0000313" key="9">
    <source>
        <dbReference type="Proteomes" id="UP001165395"/>
    </source>
</evidence>
<dbReference type="Pfam" id="PF00892">
    <property type="entry name" value="EamA"/>
    <property type="match status" value="2"/>
</dbReference>
<dbReference type="EMBL" id="JAJBZT010000002">
    <property type="protein sequence ID" value="MCB6182601.1"/>
    <property type="molecule type" value="Genomic_DNA"/>
</dbReference>
<dbReference type="InterPro" id="IPR000620">
    <property type="entry name" value="EamA_dom"/>
</dbReference>
<evidence type="ECO:0000256" key="4">
    <source>
        <dbReference type="ARBA" id="ARBA00022989"/>
    </source>
</evidence>
<keyword evidence="2" id="KW-1003">Cell membrane</keyword>
<feature type="transmembrane region" description="Helical" evidence="6">
    <location>
        <begin position="102"/>
        <end position="124"/>
    </location>
</feature>
<gene>
    <name evidence="8" type="ORF">LIN78_03425</name>
</gene>
<feature type="transmembrane region" description="Helical" evidence="6">
    <location>
        <begin position="185"/>
        <end position="208"/>
    </location>
</feature>
<dbReference type="Proteomes" id="UP001165395">
    <property type="component" value="Unassembled WGS sequence"/>
</dbReference>
<sequence>MQIALPISTSKSTSGYLAMCMTLLIWTGFALSIRAIGHSTLLPIDVAFIRFGLPCLLLLPYWKSSWRAIKNANKIALFLISFGAGVPFFLLASLGAKMTSAAHVGALISGTVPLFVTLICVLFWKQQTSQQRLIGLGFILLGILGMLWSNQTGHQITLGILILLISSILWSLYTVGIRLSQLDAIACNLLLCVPSFVICAIALSFQLTDSHLLHSTLSDIAPFFLLQGIGVGVVSGLCYGFAIKEIGAEKSALIGSLTPALTALLSVPILHESLSAAVLIGVVLITIGVSIANKPSR</sequence>
<dbReference type="SUPFAM" id="SSF103481">
    <property type="entry name" value="Multidrug resistance efflux transporter EmrE"/>
    <property type="match status" value="2"/>
</dbReference>
<evidence type="ECO:0000256" key="6">
    <source>
        <dbReference type="SAM" id="Phobius"/>
    </source>
</evidence>
<organism evidence="8 9">
    <name type="scientific">Leeia speluncae</name>
    <dbReference type="NCBI Taxonomy" id="2884804"/>
    <lineage>
        <taxon>Bacteria</taxon>
        <taxon>Pseudomonadati</taxon>
        <taxon>Pseudomonadota</taxon>
        <taxon>Betaproteobacteria</taxon>
        <taxon>Neisseriales</taxon>
        <taxon>Leeiaceae</taxon>
        <taxon>Leeia</taxon>
    </lineage>
</organism>
<dbReference type="RefSeq" id="WP_227178488.1">
    <property type="nucleotide sequence ID" value="NZ_JAJBZT010000002.1"/>
</dbReference>
<evidence type="ECO:0000256" key="5">
    <source>
        <dbReference type="ARBA" id="ARBA00023136"/>
    </source>
</evidence>
<feature type="transmembrane region" description="Helical" evidence="6">
    <location>
        <begin position="133"/>
        <end position="150"/>
    </location>
</feature>
<feature type="transmembrane region" description="Helical" evidence="6">
    <location>
        <begin position="16"/>
        <end position="36"/>
    </location>
</feature>
<feature type="domain" description="EamA" evidence="7">
    <location>
        <begin position="14"/>
        <end position="147"/>
    </location>
</feature>
<feature type="transmembrane region" description="Helical" evidence="6">
    <location>
        <begin position="276"/>
        <end position="293"/>
    </location>
</feature>
<reference evidence="8" key="1">
    <citation type="submission" date="2021-10" db="EMBL/GenBank/DDBJ databases">
        <title>The complete genome sequence of Leeia sp. TBRC 13508.</title>
        <authorList>
            <person name="Charoenyingcharoen P."/>
            <person name="Yukphan P."/>
        </authorList>
    </citation>
    <scope>NUCLEOTIDE SEQUENCE</scope>
    <source>
        <strain evidence="8">TBRC 13508</strain>
    </source>
</reference>
<dbReference type="InterPro" id="IPR050638">
    <property type="entry name" value="AA-Vitamin_Transporters"/>
</dbReference>
<evidence type="ECO:0000256" key="3">
    <source>
        <dbReference type="ARBA" id="ARBA00022692"/>
    </source>
</evidence>
<dbReference type="Gene3D" id="1.10.3730.20">
    <property type="match status" value="1"/>
</dbReference>
<evidence type="ECO:0000259" key="7">
    <source>
        <dbReference type="Pfam" id="PF00892"/>
    </source>
</evidence>
<dbReference type="PANTHER" id="PTHR32322:SF18">
    <property type="entry name" value="S-ADENOSYLMETHIONINE_S-ADENOSYLHOMOCYSTEINE TRANSPORTER"/>
    <property type="match status" value="1"/>
</dbReference>
<keyword evidence="4 6" id="KW-1133">Transmembrane helix</keyword>
<feature type="transmembrane region" description="Helical" evidence="6">
    <location>
        <begin position="156"/>
        <end position="173"/>
    </location>
</feature>